<evidence type="ECO:0000313" key="2">
    <source>
        <dbReference type="Proteomes" id="UP001064048"/>
    </source>
</evidence>
<comment type="caution">
    <text evidence="1">The sequence shown here is derived from an EMBL/GenBank/DDBJ whole genome shotgun (WGS) entry which is preliminary data.</text>
</comment>
<keyword evidence="2" id="KW-1185">Reference proteome</keyword>
<organism evidence="1 2">
    <name type="scientific">Choristoneura fumiferana</name>
    <name type="common">Spruce budworm moth</name>
    <name type="synonym">Archips fumiferana</name>
    <dbReference type="NCBI Taxonomy" id="7141"/>
    <lineage>
        <taxon>Eukaryota</taxon>
        <taxon>Metazoa</taxon>
        <taxon>Ecdysozoa</taxon>
        <taxon>Arthropoda</taxon>
        <taxon>Hexapoda</taxon>
        <taxon>Insecta</taxon>
        <taxon>Pterygota</taxon>
        <taxon>Neoptera</taxon>
        <taxon>Endopterygota</taxon>
        <taxon>Lepidoptera</taxon>
        <taxon>Glossata</taxon>
        <taxon>Ditrysia</taxon>
        <taxon>Tortricoidea</taxon>
        <taxon>Tortricidae</taxon>
        <taxon>Tortricinae</taxon>
        <taxon>Choristoneura</taxon>
    </lineage>
</organism>
<dbReference type="EMBL" id="CM046105">
    <property type="protein sequence ID" value="KAI8434983.1"/>
    <property type="molecule type" value="Genomic_DNA"/>
</dbReference>
<name>A0ACC0KEX5_CHOFU</name>
<gene>
    <name evidence="1" type="ORF">MSG28_003432</name>
</gene>
<dbReference type="Proteomes" id="UP001064048">
    <property type="component" value="Chromosome 5"/>
</dbReference>
<evidence type="ECO:0000313" key="1">
    <source>
        <dbReference type="EMBL" id="KAI8434983.1"/>
    </source>
</evidence>
<protein>
    <submittedName>
        <fullName evidence="1">Uncharacterized protein</fullName>
    </submittedName>
</protein>
<sequence>MSLKAPTEPEEFEEEQYVDVNSLPLRPPQRALPPERPARRPWHPVMWDSSIIGVPPPEQPQTDETVRPGGEYPHKQRIRNLRRLIEQGKVKPTSETLIFFLCNKFAVSEDRESKVSL</sequence>
<accession>A0ACC0KEX5</accession>
<proteinExistence type="predicted"/>
<reference evidence="1 2" key="1">
    <citation type="journal article" date="2022" name="Genome Biol. Evol.">
        <title>The Spruce Budworm Genome: Reconstructing the Evolutionary History of Antifreeze Proteins.</title>
        <authorList>
            <person name="Beliveau C."/>
            <person name="Gagne P."/>
            <person name="Picq S."/>
            <person name="Vernygora O."/>
            <person name="Keeling C.I."/>
            <person name="Pinkney K."/>
            <person name="Doucet D."/>
            <person name="Wen F."/>
            <person name="Johnston J.S."/>
            <person name="Maaroufi H."/>
            <person name="Boyle B."/>
            <person name="Laroche J."/>
            <person name="Dewar K."/>
            <person name="Juretic N."/>
            <person name="Blackburn G."/>
            <person name="Nisole A."/>
            <person name="Brunet B."/>
            <person name="Brandao M."/>
            <person name="Lumley L."/>
            <person name="Duan J."/>
            <person name="Quan G."/>
            <person name="Lucarotti C.J."/>
            <person name="Roe A.D."/>
            <person name="Sperling F.A.H."/>
            <person name="Levesque R.C."/>
            <person name="Cusson M."/>
        </authorList>
    </citation>
    <scope>NUCLEOTIDE SEQUENCE [LARGE SCALE GENOMIC DNA]</scope>
    <source>
        <strain evidence="1">Glfc:IPQL:Cfum</strain>
    </source>
</reference>